<keyword evidence="3" id="KW-1003">Cell membrane</keyword>
<accession>A0A9X2K503</accession>
<feature type="transmembrane region" description="Helical" evidence="7">
    <location>
        <begin position="191"/>
        <end position="218"/>
    </location>
</feature>
<dbReference type="GO" id="GO:0055085">
    <property type="term" value="P:transmembrane transport"/>
    <property type="evidence" value="ECO:0007669"/>
    <property type="project" value="InterPro"/>
</dbReference>
<evidence type="ECO:0000256" key="7">
    <source>
        <dbReference type="RuleBase" id="RU363032"/>
    </source>
</evidence>
<evidence type="ECO:0000259" key="8">
    <source>
        <dbReference type="PROSITE" id="PS50928"/>
    </source>
</evidence>
<keyword evidence="6 7" id="KW-0472">Membrane</keyword>
<dbReference type="SUPFAM" id="SSF161098">
    <property type="entry name" value="MetI-like"/>
    <property type="match status" value="1"/>
</dbReference>
<dbReference type="Proteomes" id="UP001139648">
    <property type="component" value="Unassembled WGS sequence"/>
</dbReference>
<feature type="transmembrane region" description="Helical" evidence="7">
    <location>
        <begin position="12"/>
        <end position="35"/>
    </location>
</feature>
<dbReference type="GO" id="GO:0005886">
    <property type="term" value="C:plasma membrane"/>
    <property type="evidence" value="ECO:0007669"/>
    <property type="project" value="UniProtKB-SubCell"/>
</dbReference>
<dbReference type="AlphaFoldDB" id="A0A9X2K503"/>
<dbReference type="Pfam" id="PF12911">
    <property type="entry name" value="OppC_N"/>
    <property type="match status" value="1"/>
</dbReference>
<organism evidence="9 10">
    <name type="scientific">Nonomuraea thailandensis</name>
    <dbReference type="NCBI Taxonomy" id="1188745"/>
    <lineage>
        <taxon>Bacteria</taxon>
        <taxon>Bacillati</taxon>
        <taxon>Actinomycetota</taxon>
        <taxon>Actinomycetes</taxon>
        <taxon>Streptosporangiales</taxon>
        <taxon>Streptosporangiaceae</taxon>
        <taxon>Nonomuraea</taxon>
    </lineage>
</organism>
<dbReference type="PANTHER" id="PTHR43386:SF1">
    <property type="entry name" value="D,D-DIPEPTIDE TRANSPORT SYSTEM PERMEASE PROTEIN DDPC-RELATED"/>
    <property type="match status" value="1"/>
</dbReference>
<name>A0A9X2K503_9ACTN</name>
<dbReference type="RefSeq" id="WP_253747507.1">
    <property type="nucleotide sequence ID" value="NZ_BAABKA010000060.1"/>
</dbReference>
<sequence>MAAITILRRAPLMVRLATGFLLLVAVLALAGPWLAPYDPTVQDLLLSVSGPSGAHWLGTDQLGADVLSQVIVGARTALAGPLVVALGTVIVGAALGMLAGYRGGWIDTLLNRLADLMYALPGLLVIIVLIGVLGGGYWFAVLVLTVLSLPSEIRLCRSATLAQARLPYIDAARTLGLPPARIMARHVLPNIMPTVIATFLLDFVTALIGLSGLSYLGLGAPPGTPDWGTLLQSGQNLLADNPWISLAPGAMIALTATSFTLLGDWIYDRYSTDGDQR</sequence>
<dbReference type="EMBL" id="JAMZEB010000002">
    <property type="protein sequence ID" value="MCP2359994.1"/>
    <property type="molecule type" value="Genomic_DNA"/>
</dbReference>
<feature type="transmembrane region" description="Helical" evidence="7">
    <location>
        <begin position="113"/>
        <end position="131"/>
    </location>
</feature>
<evidence type="ECO:0000256" key="4">
    <source>
        <dbReference type="ARBA" id="ARBA00022692"/>
    </source>
</evidence>
<dbReference type="PANTHER" id="PTHR43386">
    <property type="entry name" value="OLIGOPEPTIDE TRANSPORT SYSTEM PERMEASE PROTEIN APPC"/>
    <property type="match status" value="1"/>
</dbReference>
<evidence type="ECO:0000256" key="1">
    <source>
        <dbReference type="ARBA" id="ARBA00004651"/>
    </source>
</evidence>
<keyword evidence="4 7" id="KW-0812">Transmembrane</keyword>
<dbReference type="PROSITE" id="PS50928">
    <property type="entry name" value="ABC_TM1"/>
    <property type="match status" value="1"/>
</dbReference>
<feature type="domain" description="ABC transmembrane type-1" evidence="8">
    <location>
        <begin position="78"/>
        <end position="263"/>
    </location>
</feature>
<keyword evidence="2 7" id="KW-0813">Transport</keyword>
<dbReference type="InterPro" id="IPR000515">
    <property type="entry name" value="MetI-like"/>
</dbReference>
<evidence type="ECO:0000313" key="10">
    <source>
        <dbReference type="Proteomes" id="UP001139648"/>
    </source>
</evidence>
<evidence type="ECO:0000256" key="3">
    <source>
        <dbReference type="ARBA" id="ARBA00022475"/>
    </source>
</evidence>
<protein>
    <submittedName>
        <fullName evidence="9">Peptide/nickel transport system permease protein/glutathione transport system permease protein</fullName>
    </submittedName>
</protein>
<dbReference type="InterPro" id="IPR035906">
    <property type="entry name" value="MetI-like_sf"/>
</dbReference>
<comment type="subcellular location">
    <subcellularLocation>
        <location evidence="1 7">Cell membrane</location>
        <topology evidence="1 7">Multi-pass membrane protein</topology>
    </subcellularLocation>
</comment>
<gene>
    <name evidence="9" type="ORF">HD597_007014</name>
</gene>
<comment type="caution">
    <text evidence="9">The sequence shown here is derived from an EMBL/GenBank/DDBJ whole genome shotgun (WGS) entry which is preliminary data.</text>
</comment>
<dbReference type="InterPro" id="IPR025966">
    <property type="entry name" value="OppC_N"/>
</dbReference>
<dbReference type="Pfam" id="PF00528">
    <property type="entry name" value="BPD_transp_1"/>
    <property type="match status" value="1"/>
</dbReference>
<dbReference type="Gene3D" id="1.10.3720.10">
    <property type="entry name" value="MetI-like"/>
    <property type="match status" value="1"/>
</dbReference>
<reference evidence="9" key="1">
    <citation type="submission" date="2022-06" db="EMBL/GenBank/DDBJ databases">
        <title>Sequencing the genomes of 1000 actinobacteria strains.</title>
        <authorList>
            <person name="Klenk H.-P."/>
        </authorList>
    </citation>
    <scope>NUCLEOTIDE SEQUENCE</scope>
    <source>
        <strain evidence="9">DSM 46694</strain>
    </source>
</reference>
<comment type="similarity">
    <text evidence="7">Belongs to the binding-protein-dependent transport system permease family.</text>
</comment>
<evidence type="ECO:0000313" key="9">
    <source>
        <dbReference type="EMBL" id="MCP2359994.1"/>
    </source>
</evidence>
<feature type="transmembrane region" description="Helical" evidence="7">
    <location>
        <begin position="78"/>
        <end position="101"/>
    </location>
</feature>
<keyword evidence="5 7" id="KW-1133">Transmembrane helix</keyword>
<evidence type="ECO:0000256" key="6">
    <source>
        <dbReference type="ARBA" id="ARBA00023136"/>
    </source>
</evidence>
<dbReference type="InterPro" id="IPR050366">
    <property type="entry name" value="BP-dependent_transpt_permease"/>
</dbReference>
<evidence type="ECO:0000256" key="2">
    <source>
        <dbReference type="ARBA" id="ARBA00022448"/>
    </source>
</evidence>
<dbReference type="CDD" id="cd06261">
    <property type="entry name" value="TM_PBP2"/>
    <property type="match status" value="1"/>
</dbReference>
<proteinExistence type="inferred from homology"/>
<evidence type="ECO:0000256" key="5">
    <source>
        <dbReference type="ARBA" id="ARBA00022989"/>
    </source>
</evidence>
<keyword evidence="10" id="KW-1185">Reference proteome</keyword>